<dbReference type="Gene3D" id="1.25.40.420">
    <property type="match status" value="1"/>
</dbReference>
<dbReference type="InterPro" id="IPR011333">
    <property type="entry name" value="SKP1/BTB/POZ_sf"/>
</dbReference>
<dbReference type="PROSITE" id="PS50097">
    <property type="entry name" value="BTB"/>
    <property type="match status" value="1"/>
</dbReference>
<dbReference type="PANTHER" id="PTHR24413">
    <property type="entry name" value="SPECKLE-TYPE POZ PROTEIN"/>
    <property type="match status" value="1"/>
</dbReference>
<feature type="domain" description="BTB" evidence="1">
    <location>
        <begin position="177"/>
        <end position="240"/>
    </location>
</feature>
<dbReference type="Pfam" id="PF22486">
    <property type="entry name" value="MATH_2"/>
    <property type="match status" value="1"/>
</dbReference>
<comment type="caution">
    <text evidence="3">The sequence shown here is derived from an EMBL/GenBank/DDBJ whole genome shotgun (WGS) entry which is preliminary data.</text>
</comment>
<sequence length="346" mass="40600">MDRGYVDNKKVQQLNYEWKVNNFEELFNKKSDYEDNYGAVLSDEFSSGISPNKKTWQLNLYFNNYENPENNKWVSLLLKQTAPVVHKMIKFIVDGTFYILDKKNERVMIKDLRKVFMVGFQNGYWEFIEKKKLWDLKDELLVLVYDTDSNLHGLPSKIETSLIANDIKELYRTKKGSDIVIKFEEREFKAHKVLLHARSSVFSAMLTQDNISSQISEISIPRVKADIFSKLLEFIYTDQVIHLDEFAQNLLEVAERYQVKALKHICEVSLSQFLSAENALRTLTVAKLGNSQKLADYVIKFININPAEVFQSNEYKQWEKEKLNPGLIIFQNSTDFYQRKNAQKRP</sequence>
<dbReference type="Pfam" id="PF00651">
    <property type="entry name" value="BTB"/>
    <property type="match status" value="1"/>
</dbReference>
<proteinExistence type="predicted"/>
<dbReference type="InterPro" id="IPR002083">
    <property type="entry name" value="MATH/TRAF_dom"/>
</dbReference>
<accession>A0AAV7I2V1</accession>
<gene>
    <name evidence="3" type="ORF">KQX54_002168</name>
</gene>
<dbReference type="Proteomes" id="UP000826195">
    <property type="component" value="Unassembled WGS sequence"/>
</dbReference>
<evidence type="ECO:0000313" key="4">
    <source>
        <dbReference type="Proteomes" id="UP000826195"/>
    </source>
</evidence>
<evidence type="ECO:0000259" key="2">
    <source>
        <dbReference type="PROSITE" id="PS50144"/>
    </source>
</evidence>
<evidence type="ECO:0000313" key="3">
    <source>
        <dbReference type="EMBL" id="KAH0545664.1"/>
    </source>
</evidence>
<dbReference type="PROSITE" id="PS50144">
    <property type="entry name" value="MATH"/>
    <property type="match status" value="1"/>
</dbReference>
<name>A0AAV7I2V1_COTGL</name>
<dbReference type="InterPro" id="IPR008974">
    <property type="entry name" value="TRAF-like"/>
</dbReference>
<dbReference type="SMART" id="SM00225">
    <property type="entry name" value="BTB"/>
    <property type="match status" value="1"/>
</dbReference>
<dbReference type="GO" id="GO:0030163">
    <property type="term" value="P:protein catabolic process"/>
    <property type="evidence" value="ECO:0007669"/>
    <property type="project" value="UniProtKB-ARBA"/>
</dbReference>
<dbReference type="EMBL" id="JAHXZJ010002237">
    <property type="protein sequence ID" value="KAH0545664.1"/>
    <property type="molecule type" value="Genomic_DNA"/>
</dbReference>
<evidence type="ECO:0000259" key="1">
    <source>
        <dbReference type="PROSITE" id="PS50097"/>
    </source>
</evidence>
<dbReference type="SUPFAM" id="SSF49599">
    <property type="entry name" value="TRAF domain-like"/>
    <property type="match status" value="1"/>
</dbReference>
<dbReference type="AlphaFoldDB" id="A0AAV7I2V1"/>
<protein>
    <recommendedName>
        <fullName evidence="5">BTB domain-containing protein</fullName>
    </recommendedName>
</protein>
<dbReference type="Gene3D" id="2.60.210.10">
    <property type="entry name" value="Apoptosis, Tumor Necrosis Factor Receptor Associated Protein 2, Chain A"/>
    <property type="match status" value="1"/>
</dbReference>
<dbReference type="InterPro" id="IPR000210">
    <property type="entry name" value="BTB/POZ_dom"/>
</dbReference>
<feature type="domain" description="MATH" evidence="2">
    <location>
        <begin position="13"/>
        <end position="147"/>
    </location>
</feature>
<keyword evidence="4" id="KW-1185">Reference proteome</keyword>
<reference evidence="3 4" key="1">
    <citation type="journal article" date="2021" name="J. Hered.">
        <title>A chromosome-level genome assembly of the parasitoid wasp, Cotesia glomerata (Hymenoptera: Braconidae).</title>
        <authorList>
            <person name="Pinto B.J."/>
            <person name="Weis J.J."/>
            <person name="Gamble T."/>
            <person name="Ode P.J."/>
            <person name="Paul R."/>
            <person name="Zaspel J.M."/>
        </authorList>
    </citation>
    <scope>NUCLEOTIDE SEQUENCE [LARGE SCALE GENOMIC DNA]</scope>
    <source>
        <strain evidence="3">CgM1</strain>
    </source>
</reference>
<dbReference type="SUPFAM" id="SSF54695">
    <property type="entry name" value="POZ domain"/>
    <property type="match status" value="1"/>
</dbReference>
<dbReference type="Gene3D" id="3.30.710.10">
    <property type="entry name" value="Potassium Channel Kv1.1, Chain A"/>
    <property type="match status" value="1"/>
</dbReference>
<organism evidence="3 4">
    <name type="scientific">Cotesia glomerata</name>
    <name type="common">Lepidopteran parasitic wasp</name>
    <name type="synonym">Apanteles glomeratus</name>
    <dbReference type="NCBI Taxonomy" id="32391"/>
    <lineage>
        <taxon>Eukaryota</taxon>
        <taxon>Metazoa</taxon>
        <taxon>Ecdysozoa</taxon>
        <taxon>Arthropoda</taxon>
        <taxon>Hexapoda</taxon>
        <taxon>Insecta</taxon>
        <taxon>Pterygota</taxon>
        <taxon>Neoptera</taxon>
        <taxon>Endopterygota</taxon>
        <taxon>Hymenoptera</taxon>
        <taxon>Apocrita</taxon>
        <taxon>Ichneumonoidea</taxon>
        <taxon>Braconidae</taxon>
        <taxon>Microgastrinae</taxon>
        <taxon>Cotesia</taxon>
    </lineage>
</organism>
<evidence type="ECO:0008006" key="5">
    <source>
        <dbReference type="Google" id="ProtNLM"/>
    </source>
</evidence>